<dbReference type="AlphaFoldDB" id="A0A226MSR8"/>
<dbReference type="Pfam" id="PF12612">
    <property type="entry name" value="TFCD_C"/>
    <property type="match status" value="1"/>
</dbReference>
<dbReference type="InterPro" id="IPR016024">
    <property type="entry name" value="ARM-type_fold"/>
</dbReference>
<evidence type="ECO:0000313" key="5">
    <source>
        <dbReference type="Proteomes" id="UP000198323"/>
    </source>
</evidence>
<proteinExistence type="predicted"/>
<feature type="non-terminal residue" evidence="4">
    <location>
        <position position="1"/>
    </location>
</feature>
<dbReference type="GO" id="GO:0007021">
    <property type="term" value="P:tubulin complex assembly"/>
    <property type="evidence" value="ECO:0007669"/>
    <property type="project" value="InterPro"/>
</dbReference>
<keyword evidence="1" id="KW-0143">Chaperone</keyword>
<dbReference type="STRING" id="9009.A0A226MSR8"/>
<feature type="domain" description="Tubulin-folding cofactor D ARM repeats" evidence="3">
    <location>
        <begin position="1"/>
        <end position="74"/>
    </location>
</feature>
<dbReference type="Pfam" id="PF25767">
    <property type="entry name" value="ARM_TBCD_2nd"/>
    <property type="match status" value="1"/>
</dbReference>
<keyword evidence="5" id="KW-1185">Reference proteome</keyword>
<gene>
    <name evidence="4" type="ORF">ASZ78_007835</name>
</gene>
<evidence type="ECO:0000259" key="3">
    <source>
        <dbReference type="Pfam" id="PF25767"/>
    </source>
</evidence>
<organism evidence="4 5">
    <name type="scientific">Callipepla squamata</name>
    <name type="common">Scaled quail</name>
    <dbReference type="NCBI Taxonomy" id="9009"/>
    <lineage>
        <taxon>Eukaryota</taxon>
        <taxon>Metazoa</taxon>
        <taxon>Chordata</taxon>
        <taxon>Craniata</taxon>
        <taxon>Vertebrata</taxon>
        <taxon>Euteleostomi</taxon>
        <taxon>Archelosauria</taxon>
        <taxon>Archosauria</taxon>
        <taxon>Dinosauria</taxon>
        <taxon>Saurischia</taxon>
        <taxon>Theropoda</taxon>
        <taxon>Coelurosauria</taxon>
        <taxon>Aves</taxon>
        <taxon>Neognathae</taxon>
        <taxon>Galloanserae</taxon>
        <taxon>Galliformes</taxon>
        <taxon>Odontophoridae</taxon>
        <taxon>Callipepla</taxon>
    </lineage>
</organism>
<accession>A0A226MSR8</accession>
<sequence length="707" mass="79395">VPVVLKALTYDEKRGSCSVGSNVRDAACYLSWAFARAYDPSELLPFINQIASALVIGAVFDRDINCRKAASGTFPHGTEILTAADYFAVGNRVNCYLTISVYIAGFPEYTQPMIDHLVNMKINHWDSAIRELSTKALHNLTPRAPEYMANVALQSTVVQIEFAFFGSRKLNIREGFEHILLRQQLIKNKGLGGELMRPAVCTLIEKLSLSKMPFKGDPIIVIFTEVTFDDMKFTILPLFQESAVSALNALCNEYYISENGEADPALQDELVTQYISELQNTEQMIRCGFSLALGALPRFLLKGRLQQVLEGLRKVTLITPRDVNFVESRRDALIAIANICQTMGVKAEGSQEEYICKDNVTQIYATLLSCVTDYTTDSRGDVGGWVREAAMKSLMKVTLLLVQNEAELINANICKQIMCWLAQQSAEKIDKFRAHAGSVFLTLLHFDNPPVPHIPHREELERIFPRSEAETLNWNAASEAFPRITQLLGLPVYQYYVLLGLSVSVGGLTETTLRYSAQSLFDYMKKIQNDSGAMEGFCETLLKVFEDNLRNDRVSVPLLTMLDQMLANGCFEIFTMQGNHPFPVKLLHLCKEEIKGSKDIRKLRCSIGVFCGLIQFQGDMREKVLFQLLLLLCHPFPVIRKTTASQVYEMLITYSEIADPAVIDEVMAILSDCNWEGELTELRKKRNHLCDILNVPKPQLVAKSSAK</sequence>
<dbReference type="InterPro" id="IPR058033">
    <property type="entry name" value="ARM_TBCD_2nd"/>
</dbReference>
<evidence type="ECO:0000259" key="2">
    <source>
        <dbReference type="Pfam" id="PF12612"/>
    </source>
</evidence>
<dbReference type="GO" id="GO:0070830">
    <property type="term" value="P:bicellular tight junction assembly"/>
    <property type="evidence" value="ECO:0007669"/>
    <property type="project" value="TreeGrafter"/>
</dbReference>
<dbReference type="OrthoDB" id="10253476at2759"/>
<dbReference type="SUPFAM" id="SSF48371">
    <property type="entry name" value="ARM repeat"/>
    <property type="match status" value="1"/>
</dbReference>
<evidence type="ECO:0000256" key="1">
    <source>
        <dbReference type="ARBA" id="ARBA00023186"/>
    </source>
</evidence>
<dbReference type="Proteomes" id="UP000198323">
    <property type="component" value="Unassembled WGS sequence"/>
</dbReference>
<dbReference type="InterPro" id="IPR022577">
    <property type="entry name" value="TBCD_C"/>
</dbReference>
<name>A0A226MSR8_CALSU</name>
<evidence type="ECO:0000313" key="4">
    <source>
        <dbReference type="EMBL" id="OXB58355.1"/>
    </source>
</evidence>
<dbReference type="GO" id="GO:0000226">
    <property type="term" value="P:microtubule cytoskeleton organization"/>
    <property type="evidence" value="ECO:0007669"/>
    <property type="project" value="TreeGrafter"/>
</dbReference>
<dbReference type="GO" id="GO:0048487">
    <property type="term" value="F:beta-tubulin binding"/>
    <property type="evidence" value="ECO:0007669"/>
    <property type="project" value="InterPro"/>
</dbReference>
<reference evidence="4 5" key="1">
    <citation type="submission" date="2016-07" db="EMBL/GenBank/DDBJ databases">
        <title>Disparate Historic Effective Population Sizes Predicted by Modern Levels of Genome Diversity for the Scaled Quail (Callipepla squamata) and the Northern Bobwhite (Colinus virginianus): Inferences from First and Second Generation Draft Genome Assemblies for Sympatric New World Quail.</title>
        <authorList>
            <person name="Oldeschulte D.L."/>
            <person name="Halley Y.A."/>
            <person name="Bhattarai E.K."/>
            <person name="Brashear W.A."/>
            <person name="Hill J."/>
            <person name="Metz R.P."/>
            <person name="Johnson C.D."/>
            <person name="Rollins D."/>
            <person name="Peterson M.J."/>
            <person name="Bickhart D.M."/>
            <person name="Decker J.E."/>
            <person name="Seabury C.M."/>
        </authorList>
    </citation>
    <scope>NUCLEOTIDE SEQUENCE [LARGE SCALE GENOMIC DNA]</scope>
    <source>
        <strain evidence="4 5">Texas</strain>
        <tissue evidence="4">Leg muscle</tissue>
    </source>
</reference>
<dbReference type="GO" id="GO:0034333">
    <property type="term" value="P:adherens junction assembly"/>
    <property type="evidence" value="ECO:0007669"/>
    <property type="project" value="TreeGrafter"/>
</dbReference>
<dbReference type="EMBL" id="MCFN01000473">
    <property type="protein sequence ID" value="OXB58355.1"/>
    <property type="molecule type" value="Genomic_DNA"/>
</dbReference>
<dbReference type="PANTHER" id="PTHR12658:SF0">
    <property type="entry name" value="TUBULIN-SPECIFIC CHAPERONE D"/>
    <property type="match status" value="1"/>
</dbReference>
<dbReference type="InterPro" id="IPR033162">
    <property type="entry name" value="TBCD"/>
</dbReference>
<comment type="caution">
    <text evidence="4">The sequence shown here is derived from an EMBL/GenBank/DDBJ whole genome shotgun (WGS) entry which is preliminary data.</text>
</comment>
<dbReference type="GO" id="GO:0007023">
    <property type="term" value="P:post-chaperonin tubulin folding pathway"/>
    <property type="evidence" value="ECO:0007669"/>
    <property type="project" value="InterPro"/>
</dbReference>
<dbReference type="GO" id="GO:0016328">
    <property type="term" value="C:lateral plasma membrane"/>
    <property type="evidence" value="ECO:0007669"/>
    <property type="project" value="TreeGrafter"/>
</dbReference>
<dbReference type="GO" id="GO:0005096">
    <property type="term" value="F:GTPase activator activity"/>
    <property type="evidence" value="ECO:0007669"/>
    <property type="project" value="InterPro"/>
</dbReference>
<dbReference type="PANTHER" id="PTHR12658">
    <property type="entry name" value="BETA-TUBULIN COFACTOR D"/>
    <property type="match status" value="1"/>
</dbReference>
<feature type="domain" description="Tubulin-folding cofactor D C-terminal" evidence="2">
    <location>
        <begin position="415"/>
        <end position="602"/>
    </location>
</feature>
<protein>
    <submittedName>
        <fullName evidence="4">Uncharacterized protein</fullName>
    </submittedName>
</protein>